<dbReference type="InterPro" id="IPR004358">
    <property type="entry name" value="Sig_transdc_His_kin-like_C"/>
</dbReference>
<dbReference type="PROSITE" id="PS50109">
    <property type="entry name" value="HIS_KIN"/>
    <property type="match status" value="1"/>
</dbReference>
<keyword evidence="4" id="KW-1003">Cell membrane</keyword>
<proteinExistence type="predicted"/>
<dbReference type="GO" id="GO:0005886">
    <property type="term" value="C:plasma membrane"/>
    <property type="evidence" value="ECO:0007669"/>
    <property type="project" value="UniProtKB-SubCell"/>
</dbReference>
<evidence type="ECO:0000256" key="11">
    <source>
        <dbReference type="ARBA" id="ARBA00022989"/>
    </source>
</evidence>
<dbReference type="SUPFAM" id="SSF55890">
    <property type="entry name" value="Sporulation response regulatory protein Spo0B"/>
    <property type="match status" value="1"/>
</dbReference>
<comment type="caution">
    <text evidence="15">The sequence shown here is derived from an EMBL/GenBank/DDBJ whole genome shotgun (WGS) entry which is preliminary data.</text>
</comment>
<keyword evidence="9 15" id="KW-0418">Kinase</keyword>
<dbReference type="RefSeq" id="WP_168486182.1">
    <property type="nucleotide sequence ID" value="NZ_JAAZSQ010000007.1"/>
</dbReference>
<dbReference type="InterPro" id="IPR036890">
    <property type="entry name" value="HATPase_C_sf"/>
</dbReference>
<keyword evidence="5" id="KW-0597">Phosphoprotein</keyword>
<gene>
    <name evidence="15" type="ORF">HGG74_09450</name>
</gene>
<dbReference type="InterPro" id="IPR039506">
    <property type="entry name" value="SPOB_a"/>
</dbReference>
<dbReference type="PANTHER" id="PTHR43304">
    <property type="entry name" value="PHYTOCHROME-LIKE PROTEIN CPH1"/>
    <property type="match status" value="1"/>
</dbReference>
<dbReference type="PANTHER" id="PTHR43304:SF1">
    <property type="entry name" value="PAC DOMAIN-CONTAINING PROTEIN"/>
    <property type="match status" value="1"/>
</dbReference>
<dbReference type="InterPro" id="IPR000014">
    <property type="entry name" value="PAS"/>
</dbReference>
<dbReference type="SMART" id="SM00387">
    <property type="entry name" value="HATPase_c"/>
    <property type="match status" value="1"/>
</dbReference>
<evidence type="ECO:0000256" key="1">
    <source>
        <dbReference type="ARBA" id="ARBA00000085"/>
    </source>
</evidence>
<dbReference type="SUPFAM" id="SSF55785">
    <property type="entry name" value="PYP-like sensor domain (PAS domain)"/>
    <property type="match status" value="1"/>
</dbReference>
<dbReference type="SMART" id="SM00091">
    <property type="entry name" value="PAS"/>
    <property type="match status" value="1"/>
</dbReference>
<dbReference type="InterPro" id="IPR016120">
    <property type="entry name" value="Sig_transdc_His_kin_SpoOB"/>
</dbReference>
<dbReference type="Pfam" id="PF02518">
    <property type="entry name" value="HATPase_c"/>
    <property type="match status" value="1"/>
</dbReference>
<dbReference type="Gene3D" id="3.30.450.20">
    <property type="entry name" value="PAS domain"/>
    <property type="match status" value="2"/>
</dbReference>
<keyword evidence="11" id="KW-1133">Transmembrane helix</keyword>
<dbReference type="Pfam" id="PF14689">
    <property type="entry name" value="SPOB_a"/>
    <property type="match status" value="1"/>
</dbReference>
<evidence type="ECO:0000256" key="12">
    <source>
        <dbReference type="ARBA" id="ARBA00023012"/>
    </source>
</evidence>
<evidence type="ECO:0000256" key="3">
    <source>
        <dbReference type="ARBA" id="ARBA00012438"/>
    </source>
</evidence>
<evidence type="ECO:0000256" key="5">
    <source>
        <dbReference type="ARBA" id="ARBA00022553"/>
    </source>
</evidence>
<keyword evidence="7" id="KW-0812">Transmembrane</keyword>
<evidence type="ECO:0000313" key="15">
    <source>
        <dbReference type="EMBL" id="NKX54760.1"/>
    </source>
</evidence>
<dbReference type="CDD" id="cd00130">
    <property type="entry name" value="PAS"/>
    <property type="match status" value="1"/>
</dbReference>
<dbReference type="EMBL" id="JAAZSQ010000007">
    <property type="protein sequence ID" value="NKX54760.1"/>
    <property type="molecule type" value="Genomic_DNA"/>
</dbReference>
<dbReference type="InterPro" id="IPR052162">
    <property type="entry name" value="Sensor_kinase/Photoreceptor"/>
</dbReference>
<keyword evidence="6" id="KW-0808">Transferase</keyword>
<dbReference type="InterPro" id="IPR003594">
    <property type="entry name" value="HATPase_dom"/>
</dbReference>
<evidence type="ECO:0000256" key="7">
    <source>
        <dbReference type="ARBA" id="ARBA00022692"/>
    </source>
</evidence>
<evidence type="ECO:0000259" key="14">
    <source>
        <dbReference type="PROSITE" id="PS50109"/>
    </source>
</evidence>
<evidence type="ECO:0000256" key="13">
    <source>
        <dbReference type="ARBA" id="ARBA00023136"/>
    </source>
</evidence>
<dbReference type="SUPFAM" id="SSF103190">
    <property type="entry name" value="Sensory domain-like"/>
    <property type="match status" value="1"/>
</dbReference>
<dbReference type="Gene3D" id="1.10.287.130">
    <property type="match status" value="1"/>
</dbReference>
<keyword evidence="12" id="KW-0902">Two-component regulatory system</keyword>
<dbReference type="InterPro" id="IPR013656">
    <property type="entry name" value="PAS_4"/>
</dbReference>
<dbReference type="GO" id="GO:0005524">
    <property type="term" value="F:ATP binding"/>
    <property type="evidence" value="ECO:0007669"/>
    <property type="project" value="UniProtKB-KW"/>
</dbReference>
<accession>A0A7X6K4L4</accession>
<keyword evidence="13" id="KW-0472">Membrane</keyword>
<feature type="domain" description="Histidine kinase" evidence="14">
    <location>
        <begin position="329"/>
        <end position="522"/>
    </location>
</feature>
<sequence>MTLAGQYLVLQLLIVTVVLIGVVALSLAQSAQAFERVEGRRALSAAESLAATPVVRALLPDAKPGFGAALPAVAESVRTVSGSRFVILAKSDRTILTSPDPAQLGSKLPLGGSRVLSGRAWTGPVAVGGRTYLAAHVPVLDNSGKMVGIAAVGREYPSVLERLGEAAPNLLTYLGVSLALGGTGSVLLARRVKRQTLGMEPDEIAGLVEHREAIVHGVKEGVIALDPEDRVTLANESARRLLDLPPDCLGRSLDELGIQPQLREVLTTDQPDPDRLVLVGERVVVSNRMPLRSHGKIIGSVTTLRDRTELSSLEKELGTTRATTDMLRAQTHEFANQLHTISGLIQLREYDEVVNFVNGVSLSRTRLYDDVTHRIHDPALAALLIAKASLASERNVALQLTEGSALDRVDEGLSRDLTTVAGNLIDNAMDAVGGTADPKVRITVTDDADQIVVMVHDSGPGIAAGRMDDIFRQGFTTKTSANDGGRGFGLALTRLICLRRDGEVTVHNDNGAVFTARMKKQSHR</sequence>
<keyword evidence="16" id="KW-1185">Reference proteome</keyword>
<dbReference type="Gene3D" id="3.30.565.10">
    <property type="entry name" value="Histidine kinase-like ATPase, C-terminal domain"/>
    <property type="match status" value="1"/>
</dbReference>
<dbReference type="Pfam" id="PF08448">
    <property type="entry name" value="PAS_4"/>
    <property type="match status" value="1"/>
</dbReference>
<dbReference type="InterPro" id="IPR029151">
    <property type="entry name" value="Sensor-like_sf"/>
</dbReference>
<reference evidence="15 16" key="1">
    <citation type="submission" date="2020-04" db="EMBL/GenBank/DDBJ databases">
        <title>Arthrobacter sp. nov.</title>
        <authorList>
            <person name="Liu S."/>
        </authorList>
    </citation>
    <scope>NUCLEOTIDE SEQUENCE [LARGE SCALE GENOMIC DNA]</scope>
    <source>
        <strain evidence="15 16">E918</strain>
    </source>
</reference>
<dbReference type="PRINTS" id="PR00344">
    <property type="entry name" value="BCTRLSENSOR"/>
</dbReference>
<dbReference type="InterPro" id="IPR035965">
    <property type="entry name" value="PAS-like_dom_sf"/>
</dbReference>
<comment type="subcellular location">
    <subcellularLocation>
        <location evidence="2">Cell membrane</location>
        <topology evidence="2">Multi-pass membrane protein</topology>
    </subcellularLocation>
</comment>
<protein>
    <recommendedName>
        <fullName evidence="3">histidine kinase</fullName>
        <ecNumber evidence="3">2.7.13.3</ecNumber>
    </recommendedName>
</protein>
<evidence type="ECO:0000256" key="8">
    <source>
        <dbReference type="ARBA" id="ARBA00022741"/>
    </source>
</evidence>
<dbReference type="Pfam" id="PF17203">
    <property type="entry name" value="sCache_3_2"/>
    <property type="match status" value="1"/>
</dbReference>
<dbReference type="Proteomes" id="UP000544090">
    <property type="component" value="Unassembled WGS sequence"/>
</dbReference>
<evidence type="ECO:0000256" key="10">
    <source>
        <dbReference type="ARBA" id="ARBA00022840"/>
    </source>
</evidence>
<evidence type="ECO:0000256" key="9">
    <source>
        <dbReference type="ARBA" id="ARBA00022777"/>
    </source>
</evidence>
<dbReference type="InterPro" id="IPR033463">
    <property type="entry name" value="sCache_3"/>
</dbReference>
<keyword evidence="8" id="KW-0547">Nucleotide-binding</keyword>
<evidence type="ECO:0000256" key="6">
    <source>
        <dbReference type="ARBA" id="ARBA00022679"/>
    </source>
</evidence>
<organism evidence="15 16">
    <name type="scientific">Arthrobacter mobilis</name>
    <dbReference type="NCBI Taxonomy" id="2724944"/>
    <lineage>
        <taxon>Bacteria</taxon>
        <taxon>Bacillati</taxon>
        <taxon>Actinomycetota</taxon>
        <taxon>Actinomycetes</taxon>
        <taxon>Micrococcales</taxon>
        <taxon>Micrococcaceae</taxon>
        <taxon>Arthrobacter</taxon>
    </lineage>
</organism>
<evidence type="ECO:0000256" key="2">
    <source>
        <dbReference type="ARBA" id="ARBA00004651"/>
    </source>
</evidence>
<evidence type="ECO:0000313" key="16">
    <source>
        <dbReference type="Proteomes" id="UP000544090"/>
    </source>
</evidence>
<dbReference type="SUPFAM" id="SSF55874">
    <property type="entry name" value="ATPase domain of HSP90 chaperone/DNA topoisomerase II/histidine kinase"/>
    <property type="match status" value="1"/>
</dbReference>
<comment type="catalytic activity">
    <reaction evidence="1">
        <text>ATP + protein L-histidine = ADP + protein N-phospho-L-histidine.</text>
        <dbReference type="EC" id="2.7.13.3"/>
    </reaction>
</comment>
<dbReference type="InterPro" id="IPR005467">
    <property type="entry name" value="His_kinase_dom"/>
</dbReference>
<dbReference type="EC" id="2.7.13.3" evidence="3"/>
<dbReference type="GO" id="GO:0000155">
    <property type="term" value="F:phosphorelay sensor kinase activity"/>
    <property type="evidence" value="ECO:0007669"/>
    <property type="project" value="InterPro"/>
</dbReference>
<evidence type="ECO:0000256" key="4">
    <source>
        <dbReference type="ARBA" id="ARBA00022475"/>
    </source>
</evidence>
<dbReference type="AlphaFoldDB" id="A0A7X6K4L4"/>
<keyword evidence="10" id="KW-0067">ATP-binding</keyword>
<name>A0A7X6K4L4_9MICC</name>